<gene>
    <name evidence="3" type="ORF">Q9313_20175</name>
</gene>
<dbReference type="InterPro" id="IPR023696">
    <property type="entry name" value="Ureohydrolase_dom_sf"/>
</dbReference>
<dbReference type="GO" id="GO:0040029">
    <property type="term" value="P:epigenetic regulation of gene expression"/>
    <property type="evidence" value="ECO:0007669"/>
    <property type="project" value="TreeGrafter"/>
</dbReference>
<dbReference type="EMBL" id="CP132303">
    <property type="protein sequence ID" value="WLS00383.1"/>
    <property type="molecule type" value="Genomic_DNA"/>
</dbReference>
<dbReference type="RefSeq" id="WP_306040011.1">
    <property type="nucleotide sequence ID" value="NZ_CP132303.1"/>
</dbReference>
<organism evidence="3 4">
    <name type="scientific">Shinella sumterensis</name>
    <dbReference type="NCBI Taxonomy" id="1967501"/>
    <lineage>
        <taxon>Bacteria</taxon>
        <taxon>Pseudomonadati</taxon>
        <taxon>Pseudomonadota</taxon>
        <taxon>Alphaproteobacteria</taxon>
        <taxon>Hyphomicrobiales</taxon>
        <taxon>Rhizobiaceae</taxon>
        <taxon>Shinella</taxon>
    </lineage>
</organism>
<dbReference type="CDD" id="cd09996">
    <property type="entry name" value="HDAC_classII_1"/>
    <property type="match status" value="1"/>
</dbReference>
<feature type="domain" description="Histone deacetylase" evidence="2">
    <location>
        <begin position="35"/>
        <end position="324"/>
    </location>
</feature>
<dbReference type="Pfam" id="PF00850">
    <property type="entry name" value="Hist_deacetyl"/>
    <property type="match status" value="1"/>
</dbReference>
<proteinExistence type="inferred from homology"/>
<dbReference type="SUPFAM" id="SSF52768">
    <property type="entry name" value="Arginase/deacetylase"/>
    <property type="match status" value="1"/>
</dbReference>
<keyword evidence="3" id="KW-0614">Plasmid</keyword>
<evidence type="ECO:0000313" key="3">
    <source>
        <dbReference type="EMBL" id="WLS00383.1"/>
    </source>
</evidence>
<dbReference type="GO" id="GO:0005737">
    <property type="term" value="C:cytoplasm"/>
    <property type="evidence" value="ECO:0007669"/>
    <property type="project" value="TreeGrafter"/>
</dbReference>
<sequence>MTKTGWNFHELYLWHDTGAAAQFFPASLTVEPGEHAENAETKRRFRNLMEVSGLTEQLTSVKSVPVDEDDLALFHTRDYIRRIKALSDDRGGDASYLTPFGRGSYEIACLAAGGTFALMDKVLSGELDNGYALVRPPGHHAESDKGMGFCLFGNVPVAILKNRKKHGFERVATVDWDVHHGNGTQAAFWSDPAVLTISLHQERLYPHDSGDREERGAGAGLGYNLNIPLPAGSGHGAYIAAFEQVVLPALKTYKPDLIVVPSGFDGSGADPLGRMMLHSDTYREMTRMLMEAAADLCGGRLVMSHEGGYSAAYVPYCGLAVLEQLSGIKTHIDDPFLPVFRNYAGQELRPWQQEAISAAAELLAGIRP</sequence>
<reference evidence="3 4" key="1">
    <citation type="submission" date="2023-08" db="EMBL/GenBank/DDBJ databases">
        <title>Pathogen: clinical or host-associated sample.</title>
        <authorList>
            <person name="Hergert J."/>
            <person name="Casey R."/>
            <person name="Wagner J."/>
            <person name="Young E.L."/>
            <person name="Oakeson K.F."/>
        </authorList>
    </citation>
    <scope>NUCLEOTIDE SEQUENCE [LARGE SCALE GENOMIC DNA]</scope>
    <source>
        <strain evidence="3 4">1760953</strain>
        <plasmid evidence="3 4">unnamed1</plasmid>
    </source>
</reference>
<dbReference type="PANTHER" id="PTHR10625:SF31">
    <property type="entry name" value="HISTONE DEACETYLASE DOMAIN-CONTAINING PROTEIN"/>
    <property type="match status" value="1"/>
</dbReference>
<dbReference type="Gene3D" id="3.40.800.20">
    <property type="entry name" value="Histone deacetylase domain"/>
    <property type="match status" value="1"/>
</dbReference>
<dbReference type="GO" id="GO:0004407">
    <property type="term" value="F:histone deacetylase activity"/>
    <property type="evidence" value="ECO:0007669"/>
    <property type="project" value="TreeGrafter"/>
</dbReference>
<evidence type="ECO:0000259" key="2">
    <source>
        <dbReference type="Pfam" id="PF00850"/>
    </source>
</evidence>
<comment type="similarity">
    <text evidence="1">Belongs to the histone deacetylase family.</text>
</comment>
<accession>A0AA50H9L1</accession>
<dbReference type="Proteomes" id="UP001234585">
    <property type="component" value="Plasmid unnamed1"/>
</dbReference>
<keyword evidence="4" id="KW-1185">Reference proteome</keyword>
<dbReference type="PRINTS" id="PR01270">
    <property type="entry name" value="HDASUPER"/>
</dbReference>
<dbReference type="InterPro" id="IPR037138">
    <property type="entry name" value="His_deacetylse_dom_sf"/>
</dbReference>
<evidence type="ECO:0000256" key="1">
    <source>
        <dbReference type="ARBA" id="ARBA00005947"/>
    </source>
</evidence>
<dbReference type="InterPro" id="IPR023801">
    <property type="entry name" value="His_deacetylse_dom"/>
</dbReference>
<evidence type="ECO:0000313" key="4">
    <source>
        <dbReference type="Proteomes" id="UP001234585"/>
    </source>
</evidence>
<name>A0AA50H9L1_9HYPH</name>
<dbReference type="InterPro" id="IPR000286">
    <property type="entry name" value="HDACs"/>
</dbReference>
<dbReference type="AlphaFoldDB" id="A0AA50H9L1"/>
<protein>
    <submittedName>
        <fullName evidence="3">Class II histone deacetylase</fullName>
    </submittedName>
</protein>
<dbReference type="PANTHER" id="PTHR10625">
    <property type="entry name" value="HISTONE DEACETYLASE HDAC1-RELATED"/>
    <property type="match status" value="1"/>
</dbReference>
<geneLocation type="plasmid" evidence="3 4">
    <name>unnamed1</name>
</geneLocation>